<dbReference type="EMBL" id="JAEVHI010000005">
    <property type="protein sequence ID" value="KAG5290797.1"/>
    <property type="molecule type" value="Genomic_DNA"/>
</dbReference>
<gene>
    <name evidence="1" type="ORF">I7I52_07927</name>
</gene>
<comment type="caution">
    <text evidence="1">The sequence shown here is derived from an EMBL/GenBank/DDBJ whole genome shotgun (WGS) entry which is preliminary data.</text>
</comment>
<evidence type="ECO:0000313" key="2">
    <source>
        <dbReference type="Proteomes" id="UP000670092"/>
    </source>
</evidence>
<accession>A0A8H7YG07</accession>
<name>A0A8H7YG07_AJECA</name>
<sequence length="59" mass="6687">MLDDGFRVRESGCGGYVVQRRVGGERRSRWISQEPLIDCSERHGGREIRQRGIRVGSIG</sequence>
<reference evidence="1 2" key="1">
    <citation type="submission" date="2021-01" db="EMBL/GenBank/DDBJ databases">
        <title>Chromosome-level genome assembly of a human fungal pathogen reveals clustering of transcriptionally co-regulated genes.</title>
        <authorList>
            <person name="Voorhies M."/>
            <person name="Cohen S."/>
            <person name="Shea T.P."/>
            <person name="Petrus S."/>
            <person name="Munoz J.F."/>
            <person name="Poplawski S."/>
            <person name="Goldman W.E."/>
            <person name="Michael T."/>
            <person name="Cuomo C.A."/>
            <person name="Sil A."/>
            <person name="Beyhan S."/>
        </authorList>
    </citation>
    <scope>NUCLEOTIDE SEQUENCE [LARGE SCALE GENOMIC DNA]</scope>
    <source>
        <strain evidence="1 2">G184AR</strain>
    </source>
</reference>
<dbReference type="Proteomes" id="UP000670092">
    <property type="component" value="Unassembled WGS sequence"/>
</dbReference>
<organism evidence="1 2">
    <name type="scientific">Ajellomyces capsulatus</name>
    <name type="common">Darling's disease fungus</name>
    <name type="synonym">Histoplasma capsulatum</name>
    <dbReference type="NCBI Taxonomy" id="5037"/>
    <lineage>
        <taxon>Eukaryota</taxon>
        <taxon>Fungi</taxon>
        <taxon>Dikarya</taxon>
        <taxon>Ascomycota</taxon>
        <taxon>Pezizomycotina</taxon>
        <taxon>Eurotiomycetes</taxon>
        <taxon>Eurotiomycetidae</taxon>
        <taxon>Onygenales</taxon>
        <taxon>Ajellomycetaceae</taxon>
        <taxon>Histoplasma</taxon>
    </lineage>
</organism>
<proteinExistence type="predicted"/>
<evidence type="ECO:0000313" key="1">
    <source>
        <dbReference type="EMBL" id="KAG5290797.1"/>
    </source>
</evidence>
<dbReference type="VEuPathDB" id="FungiDB:I7I52_07927"/>
<protein>
    <submittedName>
        <fullName evidence="1">Uncharacterized protein</fullName>
    </submittedName>
</protein>
<dbReference type="AlphaFoldDB" id="A0A8H7YG07"/>